<organism evidence="1 2">
    <name type="scientific">Acer saccharum</name>
    <name type="common">Sugar maple</name>
    <dbReference type="NCBI Taxonomy" id="4024"/>
    <lineage>
        <taxon>Eukaryota</taxon>
        <taxon>Viridiplantae</taxon>
        <taxon>Streptophyta</taxon>
        <taxon>Embryophyta</taxon>
        <taxon>Tracheophyta</taxon>
        <taxon>Spermatophyta</taxon>
        <taxon>Magnoliopsida</taxon>
        <taxon>eudicotyledons</taxon>
        <taxon>Gunneridae</taxon>
        <taxon>Pentapetalae</taxon>
        <taxon>rosids</taxon>
        <taxon>malvids</taxon>
        <taxon>Sapindales</taxon>
        <taxon>Sapindaceae</taxon>
        <taxon>Hippocastanoideae</taxon>
        <taxon>Acereae</taxon>
        <taxon>Acer</taxon>
    </lineage>
</organism>
<protein>
    <submittedName>
        <fullName evidence="1">Uncharacterized protein</fullName>
    </submittedName>
</protein>
<comment type="caution">
    <text evidence="1">The sequence shown here is derived from an EMBL/GenBank/DDBJ whole genome shotgun (WGS) entry which is preliminary data.</text>
</comment>
<evidence type="ECO:0000313" key="1">
    <source>
        <dbReference type="EMBL" id="KAK0602871.1"/>
    </source>
</evidence>
<sequence>MLREEMRIKGLMGLLDDSKGGRIWILSDGIVSFLFHLEMPWEMDFKEIVLLSSMYTWQYRAHTPREIA</sequence>
<dbReference type="AlphaFoldDB" id="A0AA39T198"/>
<evidence type="ECO:0000313" key="2">
    <source>
        <dbReference type="Proteomes" id="UP001168877"/>
    </source>
</evidence>
<dbReference type="Proteomes" id="UP001168877">
    <property type="component" value="Unassembled WGS sequence"/>
</dbReference>
<keyword evidence="2" id="KW-1185">Reference proteome</keyword>
<reference evidence="1" key="1">
    <citation type="journal article" date="2022" name="Plant J.">
        <title>Strategies of tolerance reflected in two North American maple genomes.</title>
        <authorList>
            <person name="McEvoy S.L."/>
            <person name="Sezen U.U."/>
            <person name="Trouern-Trend A."/>
            <person name="McMahon S.M."/>
            <person name="Schaberg P.G."/>
            <person name="Yang J."/>
            <person name="Wegrzyn J.L."/>
            <person name="Swenson N.G."/>
        </authorList>
    </citation>
    <scope>NUCLEOTIDE SEQUENCE</scope>
    <source>
        <strain evidence="1">NS2018</strain>
    </source>
</reference>
<name>A0AA39T198_ACESA</name>
<dbReference type="EMBL" id="JAUESC010000003">
    <property type="protein sequence ID" value="KAK0602871.1"/>
    <property type="molecule type" value="Genomic_DNA"/>
</dbReference>
<gene>
    <name evidence="1" type="ORF">LWI29_037713</name>
</gene>
<proteinExistence type="predicted"/>
<reference evidence="1" key="2">
    <citation type="submission" date="2023-06" db="EMBL/GenBank/DDBJ databases">
        <authorList>
            <person name="Swenson N.G."/>
            <person name="Wegrzyn J.L."/>
            <person name="Mcevoy S.L."/>
        </authorList>
    </citation>
    <scope>NUCLEOTIDE SEQUENCE</scope>
    <source>
        <strain evidence="1">NS2018</strain>
        <tissue evidence="1">Leaf</tissue>
    </source>
</reference>
<accession>A0AA39T198</accession>